<gene>
    <name evidence="3" type="ORF">KDW_05420</name>
</gene>
<keyword evidence="1 2" id="KW-0238">DNA-binding</keyword>
<dbReference type="Pfam" id="PF02575">
    <property type="entry name" value="YbaB_DNA_bd"/>
    <property type="match status" value="1"/>
</dbReference>
<dbReference type="GO" id="GO:0005829">
    <property type="term" value="C:cytosol"/>
    <property type="evidence" value="ECO:0007669"/>
    <property type="project" value="TreeGrafter"/>
</dbReference>
<dbReference type="SUPFAM" id="SSF82607">
    <property type="entry name" value="YbaB-like"/>
    <property type="match status" value="1"/>
</dbReference>
<proteinExistence type="inferred from homology"/>
<comment type="subunit">
    <text evidence="2">Homodimer.</text>
</comment>
<dbReference type="Gene3D" id="3.30.1310.10">
    <property type="entry name" value="Nucleoid-associated protein YbaB-like domain"/>
    <property type="match status" value="1"/>
</dbReference>
<comment type="function">
    <text evidence="2">Binds to DNA and alters its conformation. May be involved in regulation of gene expression, nucleoid organization and DNA protection.</text>
</comment>
<dbReference type="Proteomes" id="UP000326912">
    <property type="component" value="Unassembled WGS sequence"/>
</dbReference>
<dbReference type="NCBIfam" id="TIGR00103">
    <property type="entry name" value="DNA_YbaB_EbfC"/>
    <property type="match status" value="1"/>
</dbReference>
<dbReference type="RefSeq" id="WP_151754522.1">
    <property type="nucleotide sequence ID" value="NZ_BKZW01000001.1"/>
</dbReference>
<dbReference type="GO" id="GO:0003677">
    <property type="term" value="F:DNA binding"/>
    <property type="evidence" value="ECO:0007669"/>
    <property type="project" value="UniProtKB-UniRule"/>
</dbReference>
<dbReference type="EMBL" id="BKZW01000001">
    <property type="protein sequence ID" value="GER86380.1"/>
    <property type="molecule type" value="Genomic_DNA"/>
</dbReference>
<keyword evidence="2" id="KW-0963">Cytoplasm</keyword>
<dbReference type="PIRSF" id="PIRSF004555">
    <property type="entry name" value="UCP004555"/>
    <property type="match status" value="1"/>
</dbReference>
<dbReference type="PANTHER" id="PTHR33449:SF1">
    <property type="entry name" value="NUCLEOID-ASSOCIATED PROTEIN YBAB"/>
    <property type="match status" value="1"/>
</dbReference>
<comment type="similarity">
    <text evidence="2">Belongs to the YbaB/EbfC family.</text>
</comment>
<comment type="subcellular location">
    <subcellularLocation>
        <location evidence="2">Cytoplasm</location>
        <location evidence="2">Nucleoid</location>
    </subcellularLocation>
</comment>
<evidence type="ECO:0000313" key="4">
    <source>
        <dbReference type="Proteomes" id="UP000326912"/>
    </source>
</evidence>
<dbReference type="HAMAP" id="MF_00274">
    <property type="entry name" value="DNA_YbaB_EbfC"/>
    <property type="match status" value="1"/>
</dbReference>
<evidence type="ECO:0000313" key="3">
    <source>
        <dbReference type="EMBL" id="GER86380.1"/>
    </source>
</evidence>
<dbReference type="GO" id="GO:0043590">
    <property type="term" value="C:bacterial nucleoid"/>
    <property type="evidence" value="ECO:0007669"/>
    <property type="project" value="UniProtKB-UniRule"/>
</dbReference>
<reference evidence="3 4" key="1">
    <citation type="submission" date="2019-10" db="EMBL/GenBank/DDBJ databases">
        <title>Dictyobacter vulcani sp. nov., within the class Ktedonobacteria, isolated from soil of volcanic Mt. Zao.</title>
        <authorList>
            <person name="Zheng Y."/>
            <person name="Wang C.M."/>
            <person name="Sakai Y."/>
            <person name="Abe K."/>
            <person name="Yokota A."/>
            <person name="Yabe S."/>
        </authorList>
    </citation>
    <scope>NUCLEOTIDE SEQUENCE [LARGE SCALE GENOMIC DNA]</scope>
    <source>
        <strain evidence="3 4">W12</strain>
    </source>
</reference>
<sequence length="98" mass="10765">MNMREIQKMQQKLMKMQEDLESNLFTGTAGGGAVTLTMSGKYEITEIKIDPEAFSADDIEELEVMVKAAAKDAHDRVTDAQQKLVNNATGGMKIPGLF</sequence>
<dbReference type="PANTHER" id="PTHR33449">
    <property type="entry name" value="NUCLEOID-ASSOCIATED PROTEIN YBAB"/>
    <property type="match status" value="1"/>
</dbReference>
<evidence type="ECO:0000256" key="1">
    <source>
        <dbReference type="ARBA" id="ARBA00023125"/>
    </source>
</evidence>
<comment type="caution">
    <text evidence="3">The sequence shown here is derived from an EMBL/GenBank/DDBJ whole genome shotgun (WGS) entry which is preliminary data.</text>
</comment>
<dbReference type="AlphaFoldDB" id="A0A5J4KJ80"/>
<organism evidence="3 4">
    <name type="scientific">Dictyobacter vulcani</name>
    <dbReference type="NCBI Taxonomy" id="2607529"/>
    <lineage>
        <taxon>Bacteria</taxon>
        <taxon>Bacillati</taxon>
        <taxon>Chloroflexota</taxon>
        <taxon>Ktedonobacteria</taxon>
        <taxon>Ktedonobacterales</taxon>
        <taxon>Dictyobacteraceae</taxon>
        <taxon>Dictyobacter</taxon>
    </lineage>
</organism>
<keyword evidence="4" id="KW-1185">Reference proteome</keyword>
<evidence type="ECO:0000256" key="2">
    <source>
        <dbReference type="HAMAP-Rule" id="MF_00274"/>
    </source>
</evidence>
<dbReference type="InterPro" id="IPR004401">
    <property type="entry name" value="YbaB/EbfC"/>
</dbReference>
<dbReference type="InterPro" id="IPR036894">
    <property type="entry name" value="YbaB-like_sf"/>
</dbReference>
<name>A0A5J4KJ80_9CHLR</name>
<protein>
    <recommendedName>
        <fullName evidence="2">Nucleoid-associated protein KDW_05420</fullName>
    </recommendedName>
</protein>
<accession>A0A5J4KJ80</accession>